<comment type="caution">
    <text evidence="7">The sequence shown here is derived from an EMBL/GenBank/DDBJ whole genome shotgun (WGS) entry which is preliminary data.</text>
</comment>
<keyword evidence="5" id="KW-0690">Ribosome biogenesis</keyword>
<feature type="domain" description="Pre-rRNA-processing protein Ipi1 N-terminal" evidence="6">
    <location>
        <begin position="140"/>
        <end position="248"/>
    </location>
</feature>
<dbReference type="EMBL" id="SEOQ01000031">
    <property type="protein sequence ID" value="TFY71908.1"/>
    <property type="molecule type" value="Genomic_DNA"/>
</dbReference>
<evidence type="ECO:0000313" key="7">
    <source>
        <dbReference type="EMBL" id="TFY71908.1"/>
    </source>
</evidence>
<dbReference type="InterPro" id="IPR024679">
    <property type="entry name" value="Ipi1_N"/>
</dbReference>
<evidence type="ECO:0000256" key="4">
    <source>
        <dbReference type="ARBA" id="ARBA00023242"/>
    </source>
</evidence>
<dbReference type="PANTHER" id="PTHR16056">
    <property type="entry name" value="REGULATOR OF MICROTUBULE DYNAMICS PROTEIN"/>
    <property type="match status" value="1"/>
</dbReference>
<dbReference type="InterPro" id="IPR016024">
    <property type="entry name" value="ARM-type_fold"/>
</dbReference>
<protein>
    <recommendedName>
        <fullName evidence="5">Pre-rRNA-processing protein</fullName>
    </recommendedName>
</protein>
<name>A0A4Y9ZDS2_9AGAM</name>
<comment type="subcellular location">
    <subcellularLocation>
        <location evidence="2 5">Nucleus</location>
    </subcellularLocation>
</comment>
<accession>A0A4Y9ZDS2</accession>
<evidence type="ECO:0000256" key="5">
    <source>
        <dbReference type="RuleBase" id="RU368021"/>
    </source>
</evidence>
<evidence type="ECO:0000256" key="3">
    <source>
        <dbReference type="ARBA" id="ARBA00006427"/>
    </source>
</evidence>
<comment type="subunit">
    <text evidence="5">Component of the RIX1 complex.</text>
</comment>
<evidence type="ECO:0000313" key="8">
    <source>
        <dbReference type="Proteomes" id="UP000298327"/>
    </source>
</evidence>
<dbReference type="InterPro" id="IPR011989">
    <property type="entry name" value="ARM-like"/>
</dbReference>
<organism evidence="7 8">
    <name type="scientific">Dentipellis fragilis</name>
    <dbReference type="NCBI Taxonomy" id="205917"/>
    <lineage>
        <taxon>Eukaryota</taxon>
        <taxon>Fungi</taxon>
        <taxon>Dikarya</taxon>
        <taxon>Basidiomycota</taxon>
        <taxon>Agaricomycotina</taxon>
        <taxon>Agaricomycetes</taxon>
        <taxon>Russulales</taxon>
        <taxon>Hericiaceae</taxon>
        <taxon>Dentipellis</taxon>
    </lineage>
</organism>
<dbReference type="Proteomes" id="UP000298327">
    <property type="component" value="Unassembled WGS sequence"/>
</dbReference>
<comment type="function">
    <text evidence="1 5">Component of the RIX1 complex required for processing of ITS2 sequences from 35S pre-rRNA.</text>
</comment>
<evidence type="ECO:0000256" key="2">
    <source>
        <dbReference type="ARBA" id="ARBA00004123"/>
    </source>
</evidence>
<reference evidence="7 8" key="1">
    <citation type="submission" date="2019-02" db="EMBL/GenBank/DDBJ databases">
        <title>Genome sequencing of the rare red list fungi Dentipellis fragilis.</title>
        <authorList>
            <person name="Buettner E."/>
            <person name="Kellner H."/>
        </authorList>
    </citation>
    <scope>NUCLEOTIDE SEQUENCE [LARGE SCALE GENOMIC DNA]</scope>
    <source>
        <strain evidence="7 8">DSM 105465</strain>
    </source>
</reference>
<dbReference type="Gene3D" id="1.25.10.10">
    <property type="entry name" value="Leucine-rich Repeat Variant"/>
    <property type="match status" value="1"/>
</dbReference>
<evidence type="ECO:0000256" key="1">
    <source>
        <dbReference type="ARBA" id="ARBA00002355"/>
    </source>
</evidence>
<keyword evidence="5" id="KW-0698">rRNA processing</keyword>
<keyword evidence="8" id="KW-1185">Reference proteome</keyword>
<dbReference type="OrthoDB" id="361362at2759"/>
<proteinExistence type="inferred from homology"/>
<keyword evidence="4 5" id="KW-0539">Nucleus</keyword>
<sequence length="719" mass="78752">MPKSSKKRKDKAADFSKAKLKLGKGKQLATNAVDTSFKTRSIALPSQSIVTTGENGVPSTRRRLTLDDLLSHLKHYNSGTRKDALLGLRELLEAHPAMIEQCLTTLLNSCIRLISDEDASVRKSLLSFFKWLLPYIPAENIIPHYSLLFLFTTSAQTHIFPEIRVDATRFLDILLDHIPEVVVGERSRSISGHSKRVLEGFLGILNAGTKFGEEAGMETASVQATSTASVMLSTASKLIVLKTLSKFLSHALKSRLPSETSDSAPTWYFASSFATRDGYETFDAALRPSASTSKAPASNVVQWQAEVQLGEDSFLDTDVPIYHGNAGSWDLQELSDFASTSATLLESLQPDDSGDGIQQSNWAINLARTLRPTVVSIILDCSPVVFSPTSAPSESELGLLVAALDICHILYSSIFEGSAARHCEGGATADLKTILGYLAPYFPFKPSSLVKRDMKVEQAFKNLNLVFSELTSLLTLSFPLSSKGPTPRPGKARHASNMSMQKEIENAQAYSALLPSIWSLLNSATHEHEDMSDRVLETVIDHAIRAPSTSKVKRSTIEFLSRLVLLETEPQYSGSFNTKGRAGIMAKARQWIMHLPKVLWELDANDPATTEVALRTLLCLYQRHAPLLDDEVGNAICARLIPYFVIAHPTRGELPGPFTKIASPSLRMLVLDVAATIFILSGEKPELDLAIQKAVEGTNQKGYWAEVTGARTRPSSMYS</sequence>
<comment type="similarity">
    <text evidence="3 5">Belongs to the IPI1/TEX10 family.</text>
</comment>
<evidence type="ECO:0000259" key="6">
    <source>
        <dbReference type="Pfam" id="PF12333"/>
    </source>
</evidence>
<dbReference type="STRING" id="205917.A0A4Y9ZDS2"/>
<dbReference type="SUPFAM" id="SSF48371">
    <property type="entry name" value="ARM repeat"/>
    <property type="match status" value="1"/>
</dbReference>
<dbReference type="GO" id="GO:0006364">
    <property type="term" value="P:rRNA processing"/>
    <property type="evidence" value="ECO:0007669"/>
    <property type="project" value="UniProtKB-UniRule"/>
</dbReference>
<dbReference type="Pfam" id="PF12333">
    <property type="entry name" value="Ipi1_N"/>
    <property type="match status" value="1"/>
</dbReference>
<dbReference type="GO" id="GO:0120330">
    <property type="term" value="C:rixosome complex"/>
    <property type="evidence" value="ECO:0007669"/>
    <property type="project" value="UniProtKB-UniRule"/>
</dbReference>
<dbReference type="PANTHER" id="PTHR16056:SF2">
    <property type="entry name" value="TESTIS-EXPRESSED PROTEIN 10"/>
    <property type="match status" value="1"/>
</dbReference>
<dbReference type="AlphaFoldDB" id="A0A4Y9ZDS2"/>
<gene>
    <name evidence="7" type="ORF">EVG20_g1081</name>
</gene>
<dbReference type="GO" id="GO:0005634">
    <property type="term" value="C:nucleus"/>
    <property type="evidence" value="ECO:0007669"/>
    <property type="project" value="UniProtKB-SubCell"/>
</dbReference>